<keyword evidence="7 10" id="KW-0472">Membrane</keyword>
<feature type="domain" description="TonB-dependent receptor-like beta-barrel" evidence="13">
    <location>
        <begin position="157"/>
        <end position="535"/>
    </location>
</feature>
<organism evidence="15 16">
    <name type="scientific">Desulfonema magnum</name>
    <dbReference type="NCBI Taxonomy" id="45655"/>
    <lineage>
        <taxon>Bacteria</taxon>
        <taxon>Pseudomonadati</taxon>
        <taxon>Thermodesulfobacteriota</taxon>
        <taxon>Desulfobacteria</taxon>
        <taxon>Desulfobacterales</taxon>
        <taxon>Desulfococcaceae</taxon>
        <taxon>Desulfonema</taxon>
    </lineage>
</organism>
<name>A0A975GSG9_9BACT</name>
<evidence type="ECO:0000256" key="6">
    <source>
        <dbReference type="ARBA" id="ARBA00023077"/>
    </source>
</evidence>
<dbReference type="Pfam" id="PF07715">
    <property type="entry name" value="Plug"/>
    <property type="match status" value="1"/>
</dbReference>
<dbReference type="InterPro" id="IPR039426">
    <property type="entry name" value="TonB-dep_rcpt-like"/>
</dbReference>
<keyword evidence="3 10" id="KW-1134">Transmembrane beta strand</keyword>
<evidence type="ECO:0000259" key="14">
    <source>
        <dbReference type="Pfam" id="PF07715"/>
    </source>
</evidence>
<dbReference type="InterPro" id="IPR000531">
    <property type="entry name" value="Beta-barrel_TonB"/>
</dbReference>
<sequence>MILVLLVLVFFSVPVFSPAQAETSDPIADQIIITGKDIEKMNVVKIKDLLNQIPGVSAGDSSVSVRGSSKVKVLLDGRAINDPTSSYGGVRWDMVSLKNIEKIEIYKGKGGVEFGDDSGGGVILITTKKIESFEGNIEAYLGNLETQNYSLNCRENKGNFGIGVSSAYESADGFRTNNDKKKFRASAKIQYKPEKDIHFSFSGDYLKEEKGLAGLPEFPSPHSRKNQNMASYLFLAKFREIKSRTYFNDTDTQNQDPDRNLDAFIQIKKFGEAFVTDISMGKWGKLNCGAGAEWARATGNRFDAQEETQFWGFASKNISLKSVPLSFTFGVRMNAYSEFEDVFNPEFKASFKQDVFSLQFAASKTNNMPSFRQRYNETSSMMPNPNLTMEHADNYSLSFFAQMNAVFSGGVSLFYNRLTDRITYVRGDDGRGQYENFGKVTYKGGEISLNWKLTDMLSLRSAYTYLEAKDENTGKWLPVKPGHRLNTDLICTPIKTLSLILATNYTSRAYTRTDNSQSVPEYFIGDLRAEYNFNTMSFFCEIGNIWDKSYFCADGYPSPPRTWLAGVNYQF</sequence>
<dbReference type="EMBL" id="CP061800">
    <property type="protein sequence ID" value="QTA92040.1"/>
    <property type="molecule type" value="Genomic_DNA"/>
</dbReference>
<keyword evidence="2 10" id="KW-0813">Transport</keyword>
<reference evidence="15" key="1">
    <citation type="journal article" date="2021" name="Microb. Physiol.">
        <title>Proteogenomic Insights into the Physiology of Marine, Sulfate-Reducing, Filamentous Desulfonema limicola and Desulfonema magnum.</title>
        <authorList>
            <person name="Schnaars V."/>
            <person name="Wohlbrand L."/>
            <person name="Scheve S."/>
            <person name="Hinrichs C."/>
            <person name="Reinhardt R."/>
            <person name="Rabus R."/>
        </authorList>
    </citation>
    <scope>NUCLEOTIDE SEQUENCE</scope>
    <source>
        <strain evidence="15">4be13</strain>
    </source>
</reference>
<dbReference type="GO" id="GO:0044718">
    <property type="term" value="P:siderophore transmembrane transport"/>
    <property type="evidence" value="ECO:0007669"/>
    <property type="project" value="TreeGrafter"/>
</dbReference>
<dbReference type="PROSITE" id="PS52016">
    <property type="entry name" value="TONB_DEPENDENT_REC_3"/>
    <property type="match status" value="1"/>
</dbReference>
<dbReference type="InterPro" id="IPR037066">
    <property type="entry name" value="Plug_dom_sf"/>
</dbReference>
<evidence type="ECO:0000256" key="9">
    <source>
        <dbReference type="ARBA" id="ARBA00023237"/>
    </source>
</evidence>
<dbReference type="AlphaFoldDB" id="A0A975GSG9"/>
<evidence type="ECO:0000256" key="4">
    <source>
        <dbReference type="ARBA" id="ARBA00022692"/>
    </source>
</evidence>
<dbReference type="Gene3D" id="2.40.170.20">
    <property type="entry name" value="TonB-dependent receptor, beta-barrel domain"/>
    <property type="match status" value="1"/>
</dbReference>
<keyword evidence="8" id="KW-0675">Receptor</keyword>
<evidence type="ECO:0000313" key="15">
    <source>
        <dbReference type="EMBL" id="QTA92040.1"/>
    </source>
</evidence>
<dbReference type="GO" id="GO:0015344">
    <property type="term" value="F:siderophore uptake transmembrane transporter activity"/>
    <property type="evidence" value="ECO:0007669"/>
    <property type="project" value="TreeGrafter"/>
</dbReference>
<evidence type="ECO:0000256" key="1">
    <source>
        <dbReference type="ARBA" id="ARBA00004571"/>
    </source>
</evidence>
<dbReference type="InterPro" id="IPR036942">
    <property type="entry name" value="Beta-barrel_TonB_sf"/>
</dbReference>
<evidence type="ECO:0000256" key="3">
    <source>
        <dbReference type="ARBA" id="ARBA00022452"/>
    </source>
</evidence>
<dbReference type="Pfam" id="PF00593">
    <property type="entry name" value="TonB_dep_Rec_b-barrel"/>
    <property type="match status" value="1"/>
</dbReference>
<keyword evidence="16" id="KW-1185">Reference proteome</keyword>
<protein>
    <submittedName>
        <fullName evidence="15">Vitamin B12 transporter, BtuB-like</fullName>
    </submittedName>
</protein>
<proteinExistence type="inferred from homology"/>
<feature type="domain" description="TonB-dependent receptor plug" evidence="14">
    <location>
        <begin position="32"/>
        <end position="122"/>
    </location>
</feature>
<keyword evidence="9 10" id="KW-0998">Cell outer membrane</keyword>
<gene>
    <name evidence="15" type="ORF">dnm_081140</name>
</gene>
<comment type="similarity">
    <text evidence="10 11">Belongs to the TonB-dependent receptor family.</text>
</comment>
<evidence type="ECO:0000256" key="10">
    <source>
        <dbReference type="PROSITE-ProRule" id="PRU01360"/>
    </source>
</evidence>
<feature type="signal peptide" evidence="12">
    <location>
        <begin position="1"/>
        <end position="21"/>
    </location>
</feature>
<evidence type="ECO:0000256" key="5">
    <source>
        <dbReference type="ARBA" id="ARBA00022729"/>
    </source>
</evidence>
<dbReference type="PANTHER" id="PTHR30069">
    <property type="entry name" value="TONB-DEPENDENT OUTER MEMBRANE RECEPTOR"/>
    <property type="match status" value="1"/>
</dbReference>
<dbReference type="Gene3D" id="2.170.130.10">
    <property type="entry name" value="TonB-dependent receptor, plug domain"/>
    <property type="match status" value="1"/>
</dbReference>
<dbReference type="InterPro" id="IPR012910">
    <property type="entry name" value="Plug_dom"/>
</dbReference>
<dbReference type="PANTHER" id="PTHR30069:SF29">
    <property type="entry name" value="HEMOGLOBIN AND HEMOGLOBIN-HAPTOGLOBIN-BINDING PROTEIN 1-RELATED"/>
    <property type="match status" value="1"/>
</dbReference>
<evidence type="ECO:0000256" key="2">
    <source>
        <dbReference type="ARBA" id="ARBA00022448"/>
    </source>
</evidence>
<accession>A0A975GSG9</accession>
<evidence type="ECO:0000259" key="13">
    <source>
        <dbReference type="Pfam" id="PF00593"/>
    </source>
</evidence>
<feature type="chain" id="PRO_5037929955" evidence="12">
    <location>
        <begin position="22"/>
        <end position="571"/>
    </location>
</feature>
<evidence type="ECO:0000256" key="7">
    <source>
        <dbReference type="ARBA" id="ARBA00023136"/>
    </source>
</evidence>
<evidence type="ECO:0000313" key="16">
    <source>
        <dbReference type="Proteomes" id="UP000663722"/>
    </source>
</evidence>
<keyword evidence="5 12" id="KW-0732">Signal</keyword>
<evidence type="ECO:0000256" key="8">
    <source>
        <dbReference type="ARBA" id="ARBA00023170"/>
    </source>
</evidence>
<dbReference type="Proteomes" id="UP000663722">
    <property type="component" value="Chromosome"/>
</dbReference>
<comment type="subcellular location">
    <subcellularLocation>
        <location evidence="1 10">Cell outer membrane</location>
        <topology evidence="1 10">Multi-pass membrane protein</topology>
    </subcellularLocation>
</comment>
<keyword evidence="4 10" id="KW-0812">Transmembrane</keyword>
<dbReference type="SUPFAM" id="SSF56935">
    <property type="entry name" value="Porins"/>
    <property type="match status" value="1"/>
</dbReference>
<dbReference type="GO" id="GO:0009279">
    <property type="term" value="C:cell outer membrane"/>
    <property type="evidence" value="ECO:0007669"/>
    <property type="project" value="UniProtKB-SubCell"/>
</dbReference>
<keyword evidence="6 11" id="KW-0798">TonB box</keyword>
<evidence type="ECO:0000256" key="12">
    <source>
        <dbReference type="SAM" id="SignalP"/>
    </source>
</evidence>
<evidence type="ECO:0000256" key="11">
    <source>
        <dbReference type="RuleBase" id="RU003357"/>
    </source>
</evidence>
<dbReference type="KEGG" id="dmm:dnm_081140"/>